<comment type="similarity">
    <text evidence="1">Belongs to the RelE toxin family.</text>
</comment>
<dbReference type="Pfam" id="PF05016">
    <property type="entry name" value="ParE_toxin"/>
    <property type="match status" value="1"/>
</dbReference>
<name>A0ABQ3G7M0_9BURK</name>
<keyword evidence="2" id="KW-1277">Toxin-antitoxin system</keyword>
<dbReference type="PANTHER" id="PTHR33755:SF7">
    <property type="entry name" value="TOXIN MODULE OF TOXIN-ANTITOXIN SYSTEM RELE_STBE FAMILY"/>
    <property type="match status" value="1"/>
</dbReference>
<proteinExistence type="inferred from homology"/>
<dbReference type="EMBL" id="BMYK01000020">
    <property type="protein sequence ID" value="GHC95535.1"/>
    <property type="molecule type" value="Genomic_DNA"/>
</dbReference>
<keyword evidence="4" id="KW-1185">Reference proteome</keyword>
<comment type="caution">
    <text evidence="3">The sequence shown here is derived from an EMBL/GenBank/DDBJ whole genome shotgun (WGS) entry which is preliminary data.</text>
</comment>
<organism evidence="3 4">
    <name type="scientific">Pseudorhodoferax aquiterrae</name>
    <dbReference type="NCBI Taxonomy" id="747304"/>
    <lineage>
        <taxon>Bacteria</taxon>
        <taxon>Pseudomonadati</taxon>
        <taxon>Pseudomonadota</taxon>
        <taxon>Betaproteobacteria</taxon>
        <taxon>Burkholderiales</taxon>
        <taxon>Comamonadaceae</taxon>
    </lineage>
</organism>
<evidence type="ECO:0000256" key="1">
    <source>
        <dbReference type="ARBA" id="ARBA00006226"/>
    </source>
</evidence>
<dbReference type="Gene3D" id="3.30.2310.20">
    <property type="entry name" value="RelE-like"/>
    <property type="match status" value="1"/>
</dbReference>
<dbReference type="PANTHER" id="PTHR33755">
    <property type="entry name" value="TOXIN PARE1-RELATED"/>
    <property type="match status" value="1"/>
</dbReference>
<dbReference type="Proteomes" id="UP000626210">
    <property type="component" value="Unassembled WGS sequence"/>
</dbReference>
<evidence type="ECO:0000313" key="4">
    <source>
        <dbReference type="Proteomes" id="UP000626210"/>
    </source>
</evidence>
<reference evidence="4" key="1">
    <citation type="journal article" date="2019" name="Int. J. Syst. Evol. Microbiol.">
        <title>The Global Catalogue of Microorganisms (GCM) 10K type strain sequencing project: providing services to taxonomists for standard genome sequencing and annotation.</title>
        <authorList>
            <consortium name="The Broad Institute Genomics Platform"/>
            <consortium name="The Broad Institute Genome Sequencing Center for Infectious Disease"/>
            <person name="Wu L."/>
            <person name="Ma J."/>
        </authorList>
    </citation>
    <scope>NUCLEOTIDE SEQUENCE [LARGE SCALE GENOMIC DNA]</scope>
    <source>
        <strain evidence="4">KCTC 23314</strain>
    </source>
</reference>
<dbReference type="InterPro" id="IPR007712">
    <property type="entry name" value="RelE/ParE_toxin"/>
</dbReference>
<sequence>MARLNYARRALADLERLTDFLRASDPAAAEVTVALIAEAVQILRNHPLIGRPVEDGLRELVISRGRSGYLALYSFEEAADTVLVLAIRHQREAGYQS</sequence>
<evidence type="ECO:0000313" key="3">
    <source>
        <dbReference type="EMBL" id="GHC95535.1"/>
    </source>
</evidence>
<dbReference type="InterPro" id="IPR051803">
    <property type="entry name" value="TA_system_RelE-like_toxin"/>
</dbReference>
<dbReference type="NCBIfam" id="TIGR02385">
    <property type="entry name" value="RelE_StbE"/>
    <property type="match status" value="1"/>
</dbReference>
<protein>
    <submittedName>
        <fullName evidence="3">Plasmid stabilization protein</fullName>
    </submittedName>
</protein>
<dbReference type="RefSeq" id="WP_189689467.1">
    <property type="nucleotide sequence ID" value="NZ_BMYK01000020.1"/>
</dbReference>
<accession>A0ABQ3G7M0</accession>
<evidence type="ECO:0000256" key="2">
    <source>
        <dbReference type="ARBA" id="ARBA00022649"/>
    </source>
</evidence>
<dbReference type="InterPro" id="IPR035093">
    <property type="entry name" value="RelE/ParE_toxin_dom_sf"/>
</dbReference>
<gene>
    <name evidence="3" type="ORF">GCM10007320_48650</name>
</gene>